<name>A0A0E9P934_ANGAN</name>
<dbReference type="EMBL" id="GBXM01107391">
    <property type="protein sequence ID" value="JAH01186.1"/>
    <property type="molecule type" value="Transcribed_RNA"/>
</dbReference>
<feature type="region of interest" description="Disordered" evidence="1">
    <location>
        <begin position="1"/>
        <end position="24"/>
    </location>
</feature>
<organism evidence="2">
    <name type="scientific">Anguilla anguilla</name>
    <name type="common">European freshwater eel</name>
    <name type="synonym">Muraena anguilla</name>
    <dbReference type="NCBI Taxonomy" id="7936"/>
    <lineage>
        <taxon>Eukaryota</taxon>
        <taxon>Metazoa</taxon>
        <taxon>Chordata</taxon>
        <taxon>Craniata</taxon>
        <taxon>Vertebrata</taxon>
        <taxon>Euteleostomi</taxon>
        <taxon>Actinopterygii</taxon>
        <taxon>Neopterygii</taxon>
        <taxon>Teleostei</taxon>
        <taxon>Anguilliformes</taxon>
        <taxon>Anguillidae</taxon>
        <taxon>Anguilla</taxon>
    </lineage>
</organism>
<evidence type="ECO:0000256" key="1">
    <source>
        <dbReference type="SAM" id="MobiDB-lite"/>
    </source>
</evidence>
<protein>
    <submittedName>
        <fullName evidence="2">Uncharacterized protein</fullName>
    </submittedName>
</protein>
<dbReference type="AlphaFoldDB" id="A0A0E9P934"/>
<reference evidence="2" key="2">
    <citation type="journal article" date="2015" name="Fish Shellfish Immunol.">
        <title>Early steps in the European eel (Anguilla anguilla)-Vibrio vulnificus interaction in the gills: Role of the RtxA13 toxin.</title>
        <authorList>
            <person name="Callol A."/>
            <person name="Pajuelo D."/>
            <person name="Ebbesson L."/>
            <person name="Teles M."/>
            <person name="MacKenzie S."/>
            <person name="Amaro C."/>
        </authorList>
    </citation>
    <scope>NUCLEOTIDE SEQUENCE</scope>
</reference>
<sequence>MHTHPHTPKTLKLTHTLSDTRTQHTHTLKPTLLQFILYMP</sequence>
<proteinExistence type="predicted"/>
<reference evidence="2" key="1">
    <citation type="submission" date="2014-11" db="EMBL/GenBank/DDBJ databases">
        <authorList>
            <person name="Amaro Gonzalez C."/>
        </authorList>
    </citation>
    <scope>NUCLEOTIDE SEQUENCE</scope>
</reference>
<evidence type="ECO:0000313" key="2">
    <source>
        <dbReference type="EMBL" id="JAH01186.1"/>
    </source>
</evidence>
<accession>A0A0E9P934</accession>